<accession>A0A8S5TCZ2</accession>
<proteinExistence type="predicted"/>
<evidence type="ECO:0000313" key="1">
    <source>
        <dbReference type="EMBL" id="DAF60907.1"/>
    </source>
</evidence>
<organism evidence="1">
    <name type="scientific">Siphoviridae sp. cteEQ43</name>
    <dbReference type="NCBI Taxonomy" id="2827905"/>
    <lineage>
        <taxon>Viruses</taxon>
        <taxon>Duplodnaviria</taxon>
        <taxon>Heunggongvirae</taxon>
        <taxon>Uroviricota</taxon>
        <taxon>Caudoviricetes</taxon>
    </lineage>
</organism>
<sequence>MYMVKSVNKRGGADSKICYAASFHWRWHG</sequence>
<name>A0A8S5TCZ2_9CAUD</name>
<dbReference type="EMBL" id="BK032799">
    <property type="protein sequence ID" value="DAF60907.1"/>
    <property type="molecule type" value="Genomic_DNA"/>
</dbReference>
<reference evidence="1" key="1">
    <citation type="journal article" date="2021" name="Proc. Natl. Acad. Sci. U.S.A.">
        <title>A Catalog of Tens of Thousands of Viruses from Human Metagenomes Reveals Hidden Associations with Chronic Diseases.</title>
        <authorList>
            <person name="Tisza M.J."/>
            <person name="Buck C.B."/>
        </authorList>
    </citation>
    <scope>NUCLEOTIDE SEQUENCE</scope>
    <source>
        <strain evidence="1">CteEQ43</strain>
    </source>
</reference>
<protein>
    <submittedName>
        <fullName evidence="1">Uncharacterized protein</fullName>
    </submittedName>
</protein>